<dbReference type="EMBL" id="OIVN01000034">
    <property type="protein sequence ID" value="SPC72964.1"/>
    <property type="molecule type" value="Genomic_DNA"/>
</dbReference>
<proteinExistence type="predicted"/>
<dbReference type="GO" id="GO:0046527">
    <property type="term" value="F:glucosyltransferase activity"/>
    <property type="evidence" value="ECO:0007669"/>
    <property type="project" value="TreeGrafter"/>
</dbReference>
<feature type="domain" description="Callose synthase helical" evidence="2">
    <location>
        <begin position="186"/>
        <end position="349"/>
    </location>
</feature>
<feature type="compositionally biased region" description="Basic and acidic residues" evidence="1">
    <location>
        <begin position="1"/>
        <end position="32"/>
    </location>
</feature>
<dbReference type="PANTHER" id="PTHR12741:SF48">
    <property type="entry name" value="1,3-BETA-GLUCAN SYNTHASE COMPONENT FKS1-RELATED"/>
    <property type="match status" value="1"/>
</dbReference>
<evidence type="ECO:0000313" key="3">
    <source>
        <dbReference type="EMBL" id="SPC72964.1"/>
    </source>
</evidence>
<accession>A0A2N9EE93</accession>
<evidence type="ECO:0000259" key="2">
    <source>
        <dbReference type="Pfam" id="PF25968"/>
    </source>
</evidence>
<dbReference type="Pfam" id="PF25968">
    <property type="entry name" value="CALS1"/>
    <property type="match status" value="1"/>
</dbReference>
<feature type="compositionally biased region" description="Basic and acidic residues" evidence="1">
    <location>
        <begin position="43"/>
        <end position="60"/>
    </location>
</feature>
<dbReference type="PANTHER" id="PTHR12741">
    <property type="entry name" value="LYST-INTERACTING PROTEIN LIP5 DOPAMINE RESPONSIVE PROTEIN DRG-1"/>
    <property type="match status" value="1"/>
</dbReference>
<dbReference type="InterPro" id="IPR058851">
    <property type="entry name" value="CALS1_helical"/>
</dbReference>
<dbReference type="GO" id="GO:0005886">
    <property type="term" value="C:plasma membrane"/>
    <property type="evidence" value="ECO:0007669"/>
    <property type="project" value="TreeGrafter"/>
</dbReference>
<gene>
    <name evidence="3" type="ORF">FSB_LOCUS846</name>
</gene>
<name>A0A2N9EE93_FAGSY</name>
<dbReference type="AlphaFoldDB" id="A0A2N9EE93"/>
<reference evidence="3" key="1">
    <citation type="submission" date="2018-02" db="EMBL/GenBank/DDBJ databases">
        <authorList>
            <person name="Cohen D.B."/>
            <person name="Kent A.D."/>
        </authorList>
    </citation>
    <scope>NUCLEOTIDE SEQUENCE</scope>
</reference>
<sequence length="427" mass="48810">MERKEEIEKGLKGNEETEKGLKGNEETEKGLKDTSSSNFIPVERNKETEKGLKGIEETDKGLNATSSSNLIPVERNEETKKGLKATSSSNLIPVENNEETEKGLKATSSSNLILVQRNKEIEKGLKATSFSNSFPVERNEEIEKGLKATSSSNFDEIPSNKGKEAAKFAQLWNRIISSFREEDLITNWIPAALHMANESKGREKKLKTRLKRDHYMSYAVCECYASCKNIMNSLVLGICEKKIINEIFLKVDNHIEKEDLTKELNMSSLPGLYEQFIMLIEYLVRNKKEDKDQVVIVLLNMLEIVTRDILEEEVSSLEELNHRGYRGTFAPFSNLGFPVKAETEAWKEKSSLKNINNRYRDDRENSEYFESRDKIVEGDEPTTETRVLKVMNQQPRFSMAMNQRSRVLKAMNQQLRQEAVTTATTNN</sequence>
<feature type="region of interest" description="Disordered" evidence="1">
    <location>
        <begin position="1"/>
        <end position="71"/>
    </location>
</feature>
<protein>
    <recommendedName>
        <fullName evidence="2">Callose synthase helical domain-containing protein</fullName>
    </recommendedName>
</protein>
<organism evidence="3">
    <name type="scientific">Fagus sylvatica</name>
    <name type="common">Beechnut</name>
    <dbReference type="NCBI Taxonomy" id="28930"/>
    <lineage>
        <taxon>Eukaryota</taxon>
        <taxon>Viridiplantae</taxon>
        <taxon>Streptophyta</taxon>
        <taxon>Embryophyta</taxon>
        <taxon>Tracheophyta</taxon>
        <taxon>Spermatophyta</taxon>
        <taxon>Magnoliopsida</taxon>
        <taxon>eudicotyledons</taxon>
        <taxon>Gunneridae</taxon>
        <taxon>Pentapetalae</taxon>
        <taxon>rosids</taxon>
        <taxon>fabids</taxon>
        <taxon>Fagales</taxon>
        <taxon>Fagaceae</taxon>
        <taxon>Fagus</taxon>
    </lineage>
</organism>
<evidence type="ECO:0000256" key="1">
    <source>
        <dbReference type="SAM" id="MobiDB-lite"/>
    </source>
</evidence>